<keyword evidence="1" id="KW-0472">Membrane</keyword>
<sequence length="91" mass="10606">MNFDNFDEKIKKVAINRMIVSYSNTITVLFAGNMLCFLITVFSIISNFIWGNNFTLFFMICMIIIFILLTPFIILLIKDGLKKIGELREEK</sequence>
<reference evidence="2 3" key="1">
    <citation type="submission" date="2018-06" db="EMBL/GenBank/DDBJ databases">
        <authorList>
            <consortium name="GenomeTrakr: Next Generation Sequencing Network for Food Pathogen Tracability"/>
        </authorList>
    </citation>
    <scope>NUCLEOTIDE SEQUENCE [LARGE SCALE GENOMIC DNA]</scope>
    <source>
        <strain evidence="2 3">FDA00008584</strain>
    </source>
</reference>
<dbReference type="EMBL" id="AAALRN010000007">
    <property type="protein sequence ID" value="EAD1186126.1"/>
    <property type="molecule type" value="Genomic_DNA"/>
</dbReference>
<dbReference type="AlphaFoldDB" id="A0A823DDL1"/>
<evidence type="ECO:0000313" key="3">
    <source>
        <dbReference type="Proteomes" id="UP000403352"/>
    </source>
</evidence>
<accession>A0A823DDL1</accession>
<keyword evidence="1" id="KW-1133">Transmembrane helix</keyword>
<gene>
    <name evidence="2" type="ORF">QD52_13645</name>
</gene>
<dbReference type="Proteomes" id="UP000403352">
    <property type="component" value="Unassembled WGS sequence"/>
</dbReference>
<feature type="transmembrane region" description="Helical" evidence="1">
    <location>
        <begin position="26"/>
        <end position="50"/>
    </location>
</feature>
<feature type="transmembrane region" description="Helical" evidence="1">
    <location>
        <begin position="56"/>
        <end position="77"/>
    </location>
</feature>
<keyword evidence="1" id="KW-0812">Transmembrane</keyword>
<name>A0A823DDL1_LISMN</name>
<organism evidence="2 3">
    <name type="scientific">Listeria monocytogenes</name>
    <dbReference type="NCBI Taxonomy" id="1639"/>
    <lineage>
        <taxon>Bacteria</taxon>
        <taxon>Bacillati</taxon>
        <taxon>Bacillota</taxon>
        <taxon>Bacilli</taxon>
        <taxon>Bacillales</taxon>
        <taxon>Listeriaceae</taxon>
        <taxon>Listeria</taxon>
    </lineage>
</organism>
<proteinExistence type="predicted"/>
<comment type="caution">
    <text evidence="2">The sequence shown here is derived from an EMBL/GenBank/DDBJ whole genome shotgun (WGS) entry which is preliminary data.</text>
</comment>
<protein>
    <submittedName>
        <fullName evidence="2">Uncharacterized protein</fullName>
    </submittedName>
</protein>
<evidence type="ECO:0000313" key="2">
    <source>
        <dbReference type="EMBL" id="EAD1186126.1"/>
    </source>
</evidence>
<evidence type="ECO:0000256" key="1">
    <source>
        <dbReference type="SAM" id="Phobius"/>
    </source>
</evidence>